<dbReference type="InterPro" id="IPR024755">
    <property type="entry name" value="cpYpsA"/>
</dbReference>
<dbReference type="Gene3D" id="3.40.50.450">
    <property type="match status" value="1"/>
</dbReference>
<dbReference type="STRING" id="1891926.Fuma_06567"/>
<evidence type="ECO:0000313" key="2">
    <source>
        <dbReference type="Proteomes" id="UP000187735"/>
    </source>
</evidence>
<dbReference type="OrthoDB" id="283616at2"/>
<dbReference type="SUPFAM" id="SSF102405">
    <property type="entry name" value="MCP/YpsA-like"/>
    <property type="match status" value="1"/>
</dbReference>
<gene>
    <name evidence="1" type="ORF">Fuma_06567</name>
</gene>
<dbReference type="KEGG" id="fmr:Fuma_06567"/>
<dbReference type="RefSeq" id="WP_077027857.1">
    <property type="nucleotide sequence ID" value="NZ_CP017641.1"/>
</dbReference>
<accession>A0A1P8WS65</accession>
<evidence type="ECO:0000313" key="1">
    <source>
        <dbReference type="EMBL" id="APZ96893.1"/>
    </source>
</evidence>
<dbReference type="AlphaFoldDB" id="A0A1P8WS65"/>
<organism evidence="1 2">
    <name type="scientific">Fuerstiella marisgermanici</name>
    <dbReference type="NCBI Taxonomy" id="1891926"/>
    <lineage>
        <taxon>Bacteria</taxon>
        <taxon>Pseudomonadati</taxon>
        <taxon>Planctomycetota</taxon>
        <taxon>Planctomycetia</taxon>
        <taxon>Planctomycetales</taxon>
        <taxon>Planctomycetaceae</taxon>
        <taxon>Fuerstiella</taxon>
    </lineage>
</organism>
<reference evidence="1 2" key="1">
    <citation type="journal article" date="2016" name="Front. Microbiol.">
        <title>Fuerstia marisgermanicae gen. nov., sp. nov., an Unusual Member of the Phylum Planctomycetes from the German Wadden Sea.</title>
        <authorList>
            <person name="Kohn T."/>
            <person name="Heuer A."/>
            <person name="Jogler M."/>
            <person name="Vollmers J."/>
            <person name="Boedeker C."/>
            <person name="Bunk B."/>
            <person name="Rast P."/>
            <person name="Borchert D."/>
            <person name="Glockner I."/>
            <person name="Freese H.M."/>
            <person name="Klenk H.P."/>
            <person name="Overmann J."/>
            <person name="Kaster A.K."/>
            <person name="Rohde M."/>
            <person name="Wiegand S."/>
            <person name="Jogler C."/>
        </authorList>
    </citation>
    <scope>NUCLEOTIDE SEQUENCE [LARGE SCALE GENOMIC DNA]</scope>
    <source>
        <strain evidence="1 2">NH11</strain>
    </source>
</reference>
<dbReference type="EMBL" id="CP017641">
    <property type="protein sequence ID" value="APZ96893.1"/>
    <property type="molecule type" value="Genomic_DNA"/>
</dbReference>
<sequence>MSKRKAKPTSAASNATVGQLEKIVSGGQTGVDRAALDAALEAGLPIGGWCPVGRRSEAGRIPAVYPLQETAAKSYAIRTEWNVRDSDGTLIIVLADISSGTKLTVGMARKLQKPFKVVHLRPAKAPSLFRDENSLNDAVETVVDWIRDHRIRVLNVAGPRGSSDDAVYPESRQFVSLLLEQLTKDRD</sequence>
<proteinExistence type="predicted"/>
<name>A0A1P8WS65_9PLAN</name>
<dbReference type="Proteomes" id="UP000187735">
    <property type="component" value="Chromosome"/>
</dbReference>
<keyword evidence="2" id="KW-1185">Reference proteome</keyword>
<dbReference type="Pfam" id="PF12694">
    <property type="entry name" value="cpYpsA"/>
    <property type="match status" value="1"/>
</dbReference>
<protein>
    <submittedName>
        <fullName evidence="1">Molybdenum carrier</fullName>
    </submittedName>
</protein>